<evidence type="ECO:0000256" key="3">
    <source>
        <dbReference type="ARBA" id="ARBA00022801"/>
    </source>
</evidence>
<dbReference type="PANTHER" id="PTHR33018:SF34">
    <property type="entry name" value="OS02G0472350 PROTEIN"/>
    <property type="match status" value="1"/>
</dbReference>
<dbReference type="PANTHER" id="PTHR33018">
    <property type="entry name" value="OS10G0338966 PROTEIN-RELATED"/>
    <property type="match status" value="1"/>
</dbReference>
<evidence type="ECO:0000256" key="1">
    <source>
        <dbReference type="ARBA" id="ARBA00005234"/>
    </source>
</evidence>
<feature type="compositionally biased region" description="Low complexity" evidence="4">
    <location>
        <begin position="1"/>
        <end position="13"/>
    </location>
</feature>
<dbReference type="SUPFAM" id="SSF54001">
    <property type="entry name" value="Cysteine proteinases"/>
    <property type="match status" value="1"/>
</dbReference>
<evidence type="ECO:0000313" key="6">
    <source>
        <dbReference type="EMBL" id="EEE50519.1"/>
    </source>
</evidence>
<evidence type="ECO:0000256" key="4">
    <source>
        <dbReference type="SAM" id="MobiDB-lite"/>
    </source>
</evidence>
<dbReference type="Gene3D" id="3.40.395.10">
    <property type="entry name" value="Adenoviral Proteinase, Chain A"/>
    <property type="match status" value="1"/>
</dbReference>
<dbReference type="EMBL" id="CM000147">
    <property type="protein sequence ID" value="EEE50519.1"/>
    <property type="molecule type" value="Genomic_DNA"/>
</dbReference>
<reference evidence="6" key="2">
    <citation type="submission" date="2008-12" db="EMBL/GenBank/DDBJ databases">
        <title>Improved gene annotation of the rice (Oryza sativa) genomes.</title>
        <authorList>
            <person name="Wang J."/>
            <person name="Li R."/>
            <person name="Fan W."/>
            <person name="Huang Q."/>
            <person name="Zhang J."/>
            <person name="Zhou Y."/>
            <person name="Hu Y."/>
            <person name="Zi S."/>
            <person name="Li J."/>
            <person name="Ni P."/>
            <person name="Zheng H."/>
            <person name="Zhang Y."/>
            <person name="Zhao M."/>
            <person name="Hao Q."/>
            <person name="McDermott J."/>
            <person name="Samudrala R."/>
            <person name="Kristiansen K."/>
            <person name="Wong G.K.-S."/>
        </authorList>
    </citation>
    <scope>NUCLEOTIDE SEQUENCE</scope>
</reference>
<proteinExistence type="inferred from homology"/>
<feature type="region of interest" description="Disordered" evidence="4">
    <location>
        <begin position="1"/>
        <end position="24"/>
    </location>
</feature>
<dbReference type="GO" id="GO:0006508">
    <property type="term" value="P:proteolysis"/>
    <property type="evidence" value="ECO:0007669"/>
    <property type="project" value="UniProtKB-KW"/>
</dbReference>
<sequence>MGREGGTTTSSRYSSRDRCMGDPDKALHVRQEGSTIGSGELVALGPHQQELKEKITEAISLARQGKFVPVREKDEITVALGTKEHPGRMRGVGSVPWKEGFPDDTHMYRARSRRPTREEEAGRMRLEVAYQGIQAPMIPAFQTDEVILRLDRGPLVYLLVRRPQINHNLRRSLRVQAQLGKRPQHQVRRKCLGSSSMERLPHSKSKLVPNPTTSLPKKVSGSITSLLGLKKPEERKIPIPKKVIEHFIKCAQPRLPPKPISDFRRTLEKSEMQSRSRELFLDKKASDEAAFCKSVDLKSLDDIDNLDKAEVVLSSNMDDPWRCSYQCRSLDRKIAFLDPAVVNFNNQLSKEKEIDDYLFNALVKQNGYDHILLPYLSHHHWILFVINIDDSKICVYDSLRKGTDNYQTIMNALNRAYVKYRRSKRTYGRCAIDATSFRIFENQYIYRQPALTNLCGMYVMWYMLCFVESGHLLPRNAEKLGLETSEMLPHVFTALTD</sequence>
<name>B9G7D4_ORYSJ</name>
<feature type="domain" description="Ubiquitin-like protease family profile" evidence="5">
    <location>
        <begin position="369"/>
        <end position="469"/>
    </location>
</feature>
<reference evidence="6" key="1">
    <citation type="journal article" date="2005" name="PLoS Biol.">
        <title>The genomes of Oryza sativa: a history of duplications.</title>
        <authorList>
            <person name="Yu J."/>
            <person name="Wang J."/>
            <person name="Lin W."/>
            <person name="Li S."/>
            <person name="Li H."/>
            <person name="Zhou J."/>
            <person name="Ni P."/>
            <person name="Dong W."/>
            <person name="Hu S."/>
            <person name="Zeng C."/>
            <person name="Zhang J."/>
            <person name="Zhang Y."/>
            <person name="Li R."/>
            <person name="Xu Z."/>
            <person name="Li S."/>
            <person name="Li X."/>
            <person name="Zheng H."/>
            <person name="Cong L."/>
            <person name="Lin L."/>
            <person name="Yin J."/>
            <person name="Geng J."/>
            <person name="Li G."/>
            <person name="Shi J."/>
            <person name="Liu J."/>
            <person name="Lv H."/>
            <person name="Li J."/>
            <person name="Wang J."/>
            <person name="Deng Y."/>
            <person name="Ran L."/>
            <person name="Shi X."/>
            <person name="Wang X."/>
            <person name="Wu Q."/>
            <person name="Li C."/>
            <person name="Ren X."/>
            <person name="Wang J."/>
            <person name="Wang X."/>
            <person name="Li D."/>
            <person name="Liu D."/>
            <person name="Zhang X."/>
            <person name="Ji Z."/>
            <person name="Zhao W."/>
            <person name="Sun Y."/>
            <person name="Zhang Z."/>
            <person name="Bao J."/>
            <person name="Han Y."/>
            <person name="Dong L."/>
            <person name="Ji J."/>
            <person name="Chen P."/>
            <person name="Wu S."/>
            <person name="Liu J."/>
            <person name="Xiao Y."/>
            <person name="Bu D."/>
            <person name="Tan J."/>
            <person name="Yang L."/>
            <person name="Ye C."/>
            <person name="Zhang J."/>
            <person name="Xu J."/>
            <person name="Zhou Y."/>
            <person name="Yu Y."/>
            <person name="Zhang B."/>
            <person name="Zhuang S."/>
            <person name="Wei H."/>
            <person name="Liu B."/>
            <person name="Lei M."/>
            <person name="Yu H."/>
            <person name="Li Y."/>
            <person name="Xu H."/>
            <person name="Wei S."/>
            <person name="He X."/>
            <person name="Fang L."/>
            <person name="Zhang Z."/>
            <person name="Zhang Y."/>
            <person name="Huang X."/>
            <person name="Su Z."/>
            <person name="Tong W."/>
            <person name="Li J."/>
            <person name="Tong Z."/>
            <person name="Li S."/>
            <person name="Ye J."/>
            <person name="Wang L."/>
            <person name="Fang L."/>
            <person name="Lei T."/>
            <person name="Chen C."/>
            <person name="Chen H."/>
            <person name="Xu Z."/>
            <person name="Li H."/>
            <person name="Huang H."/>
            <person name="Zhang F."/>
            <person name="Xu H."/>
            <person name="Li N."/>
            <person name="Zhao C."/>
            <person name="Li S."/>
            <person name="Dong L."/>
            <person name="Huang Y."/>
            <person name="Li L."/>
            <person name="Xi Y."/>
            <person name="Qi Q."/>
            <person name="Li W."/>
            <person name="Zhang B."/>
            <person name="Hu W."/>
            <person name="Zhang Y."/>
            <person name="Tian X."/>
            <person name="Jiao Y."/>
            <person name="Liang X."/>
            <person name="Jin J."/>
            <person name="Gao L."/>
            <person name="Zheng W."/>
            <person name="Hao B."/>
            <person name="Liu S."/>
            <person name="Wang W."/>
            <person name="Yuan L."/>
            <person name="Cao M."/>
            <person name="McDermott J."/>
            <person name="Samudrala R."/>
            <person name="Wang J."/>
            <person name="Wong G.K."/>
            <person name="Yang H."/>
        </authorList>
    </citation>
    <scope>NUCLEOTIDE SEQUENCE [LARGE SCALE GENOMIC DNA]</scope>
</reference>
<keyword evidence="3" id="KW-0378">Hydrolase</keyword>
<evidence type="ECO:0000259" key="5">
    <source>
        <dbReference type="Pfam" id="PF02902"/>
    </source>
</evidence>
<feature type="compositionally biased region" description="Basic and acidic residues" evidence="4">
    <location>
        <begin position="14"/>
        <end position="24"/>
    </location>
</feature>
<dbReference type="Pfam" id="PF02902">
    <property type="entry name" value="Peptidase_C48"/>
    <property type="match status" value="1"/>
</dbReference>
<dbReference type="InterPro" id="IPR038765">
    <property type="entry name" value="Papain-like_cys_pep_sf"/>
</dbReference>
<dbReference type="GO" id="GO:0008234">
    <property type="term" value="F:cysteine-type peptidase activity"/>
    <property type="evidence" value="ECO:0007669"/>
    <property type="project" value="InterPro"/>
</dbReference>
<feature type="region of interest" description="Disordered" evidence="4">
    <location>
        <begin position="195"/>
        <end position="216"/>
    </location>
</feature>
<accession>B9G7D4</accession>
<dbReference type="InterPro" id="IPR003653">
    <property type="entry name" value="Peptidase_C48_C"/>
</dbReference>
<dbReference type="AlphaFoldDB" id="B9G7D4"/>
<dbReference type="Proteomes" id="UP000007752">
    <property type="component" value="Chromosome 10"/>
</dbReference>
<gene>
    <name evidence="6" type="ORF">OsJ_30615</name>
</gene>
<protein>
    <recommendedName>
        <fullName evidence="5">Ubiquitin-like protease family profile domain-containing protein</fullName>
    </recommendedName>
</protein>
<evidence type="ECO:0000256" key="2">
    <source>
        <dbReference type="ARBA" id="ARBA00022670"/>
    </source>
</evidence>
<keyword evidence="2" id="KW-0645">Protease</keyword>
<comment type="similarity">
    <text evidence="1">Belongs to the peptidase C48 family.</text>
</comment>
<organism evidence="6">
    <name type="scientific">Oryza sativa subsp. japonica</name>
    <name type="common">Rice</name>
    <dbReference type="NCBI Taxonomy" id="39947"/>
    <lineage>
        <taxon>Eukaryota</taxon>
        <taxon>Viridiplantae</taxon>
        <taxon>Streptophyta</taxon>
        <taxon>Embryophyta</taxon>
        <taxon>Tracheophyta</taxon>
        <taxon>Spermatophyta</taxon>
        <taxon>Magnoliopsida</taxon>
        <taxon>Liliopsida</taxon>
        <taxon>Poales</taxon>
        <taxon>Poaceae</taxon>
        <taxon>BOP clade</taxon>
        <taxon>Oryzoideae</taxon>
        <taxon>Oryzeae</taxon>
        <taxon>Oryzinae</taxon>
        <taxon>Oryza</taxon>
        <taxon>Oryza sativa</taxon>
    </lineage>
</organism>